<keyword evidence="5 7" id="KW-0560">Oxidoreductase</keyword>
<dbReference type="PRINTS" id="PR00370">
    <property type="entry name" value="FMOXYGENASE"/>
</dbReference>
<dbReference type="PANTHER" id="PTHR23023">
    <property type="entry name" value="DIMETHYLANILINE MONOOXYGENASE"/>
    <property type="match status" value="1"/>
</dbReference>
<dbReference type="Pfam" id="PF00743">
    <property type="entry name" value="FMO-like"/>
    <property type="match status" value="2"/>
</dbReference>
<dbReference type="GO" id="GO:0004497">
    <property type="term" value="F:monooxygenase activity"/>
    <property type="evidence" value="ECO:0000318"/>
    <property type="project" value="GO_Central"/>
</dbReference>
<protein>
    <recommendedName>
        <fullName evidence="7">Flavin-containing monooxygenase</fullName>
        <ecNumber evidence="7">1.-.-.-</ecNumber>
    </recommendedName>
</protein>
<keyword evidence="3 7" id="KW-0274">FAD</keyword>
<sequence length="491" mass="56134">MITAIINCFAMPTPLTSRHVAVIGAGAAGLVAARELRREGHEVVIFERETQIGGTWVYDPRAEPDPMSLDKNRSIIHSSLYSSLRTNLPREVMGFRDYPFISIADKTRDSRRFPGHREVLFYLRDFAREFEIGEMVRFETEVVHVGLVEDSNKWKLRYRKKRSEVDAEAETGDGFDYDDEIYDAVLVCNGHYTEPRVADIPGISSWPGKQMHSHNYRVPEPFQDQVVVLIGGSASAVDISRDIASVAKEVHVASRSVANEKYEQQPGYDNIWLHSMIESVHEDGSLVFRNGRVVQADIILHCTGYKYHFPFLETNGIVTVEDNRVGPLYKHVFPPVLAPSLSFIGLAWKVVPFPMFEFQSKWIAGVLSGRIALPLQEEMMEDIEDFYRSLEASNFPKRYTHYMGDSQFDYNNWLAAQCGCEGFEEWKKQMYYATSKNRQVRPDTYRDEWEDDPLISEANQDFILKGFANSLISQDSGLNGQSESHEKLSRI</sequence>
<dbReference type="Gene3D" id="3.50.50.60">
    <property type="entry name" value="FAD/NAD(P)-binding domain"/>
    <property type="match status" value="2"/>
</dbReference>
<dbReference type="STRING" id="3983.A0A2C9WAP0"/>
<reference evidence="9" key="1">
    <citation type="journal article" date="2016" name="Nat. Biotechnol.">
        <title>Sequencing wild and cultivated cassava and related species reveals extensive interspecific hybridization and genetic diversity.</title>
        <authorList>
            <person name="Bredeson J.V."/>
            <person name="Lyons J.B."/>
            <person name="Prochnik S.E."/>
            <person name="Wu G.A."/>
            <person name="Ha C.M."/>
            <person name="Edsinger-Gonzales E."/>
            <person name="Grimwood J."/>
            <person name="Schmutz J."/>
            <person name="Rabbi I.Y."/>
            <person name="Egesi C."/>
            <person name="Nauluvula P."/>
            <person name="Lebot V."/>
            <person name="Ndunguru J."/>
            <person name="Mkamilo G."/>
            <person name="Bart R.S."/>
            <person name="Setter T.L."/>
            <person name="Gleadow R.M."/>
            <person name="Kulakow P."/>
            <person name="Ferguson M.E."/>
            <person name="Rounsley S."/>
            <person name="Rokhsar D.S."/>
        </authorList>
    </citation>
    <scope>NUCLEOTIDE SEQUENCE [LARGE SCALE GENOMIC DNA]</scope>
    <source>
        <strain evidence="9">cv. AM560-2</strain>
    </source>
</reference>
<evidence type="ECO:0000256" key="5">
    <source>
        <dbReference type="ARBA" id="ARBA00023002"/>
    </source>
</evidence>
<accession>A0A2C9WAP0</accession>
<evidence type="ECO:0000256" key="7">
    <source>
        <dbReference type="RuleBase" id="RU361177"/>
    </source>
</evidence>
<comment type="caution">
    <text evidence="8">The sequence shown here is derived from an EMBL/GenBank/DDBJ whole genome shotgun (WGS) entry which is preliminary data.</text>
</comment>
<comment type="cofactor">
    <cofactor evidence="7">
        <name>FAD</name>
        <dbReference type="ChEBI" id="CHEBI:57692"/>
    </cofactor>
</comment>
<evidence type="ECO:0000313" key="9">
    <source>
        <dbReference type="Proteomes" id="UP000091857"/>
    </source>
</evidence>
<dbReference type="InterPro" id="IPR036188">
    <property type="entry name" value="FAD/NAD-bd_sf"/>
</dbReference>
<dbReference type="Proteomes" id="UP000091857">
    <property type="component" value="Chromosome 2"/>
</dbReference>
<dbReference type="FunFam" id="3.50.50.60:FF:000099">
    <property type="entry name" value="Flavin-containing monooxygenase"/>
    <property type="match status" value="1"/>
</dbReference>
<evidence type="ECO:0000256" key="3">
    <source>
        <dbReference type="ARBA" id="ARBA00022827"/>
    </source>
</evidence>
<dbReference type="Gramene" id="Manes.02G036400.1.v8.1">
    <property type="protein sequence ID" value="Manes.02G036400.1.v8.1.CDS"/>
    <property type="gene ID" value="Manes.02G036400.v8.1"/>
</dbReference>
<evidence type="ECO:0000256" key="2">
    <source>
        <dbReference type="ARBA" id="ARBA00022630"/>
    </source>
</evidence>
<evidence type="ECO:0000313" key="8">
    <source>
        <dbReference type="EMBL" id="OAY56676.1"/>
    </source>
</evidence>
<dbReference type="InterPro" id="IPR020946">
    <property type="entry name" value="Flavin_mOase-like"/>
</dbReference>
<dbReference type="AlphaFoldDB" id="A0A2C9WAP0"/>
<dbReference type="EC" id="1.-.-.-" evidence="7"/>
<gene>
    <name evidence="8" type="ORF">MANES_02G036400v8</name>
</gene>
<keyword evidence="2 7" id="KW-0285">Flavoprotein</keyword>
<dbReference type="EMBL" id="CM004388">
    <property type="protein sequence ID" value="OAY56676.1"/>
    <property type="molecule type" value="Genomic_DNA"/>
</dbReference>
<dbReference type="PIRSF" id="PIRSF000332">
    <property type="entry name" value="FMO"/>
    <property type="match status" value="1"/>
</dbReference>
<dbReference type="SUPFAM" id="SSF51905">
    <property type="entry name" value="FAD/NAD(P)-binding domain"/>
    <property type="match status" value="2"/>
</dbReference>
<keyword evidence="4" id="KW-0521">NADP</keyword>
<keyword evidence="6 7" id="KW-0503">Monooxygenase</keyword>
<dbReference type="GO" id="GO:0050661">
    <property type="term" value="F:NADP binding"/>
    <property type="evidence" value="ECO:0007669"/>
    <property type="project" value="InterPro"/>
</dbReference>
<evidence type="ECO:0000256" key="4">
    <source>
        <dbReference type="ARBA" id="ARBA00022857"/>
    </source>
</evidence>
<evidence type="ECO:0000256" key="1">
    <source>
        <dbReference type="ARBA" id="ARBA00009183"/>
    </source>
</evidence>
<organism evidence="8 9">
    <name type="scientific">Manihot esculenta</name>
    <name type="common">Cassava</name>
    <name type="synonym">Jatropha manihot</name>
    <dbReference type="NCBI Taxonomy" id="3983"/>
    <lineage>
        <taxon>Eukaryota</taxon>
        <taxon>Viridiplantae</taxon>
        <taxon>Streptophyta</taxon>
        <taxon>Embryophyta</taxon>
        <taxon>Tracheophyta</taxon>
        <taxon>Spermatophyta</taxon>
        <taxon>Magnoliopsida</taxon>
        <taxon>eudicotyledons</taxon>
        <taxon>Gunneridae</taxon>
        <taxon>Pentapetalae</taxon>
        <taxon>rosids</taxon>
        <taxon>fabids</taxon>
        <taxon>Malpighiales</taxon>
        <taxon>Euphorbiaceae</taxon>
        <taxon>Crotonoideae</taxon>
        <taxon>Manihoteae</taxon>
        <taxon>Manihot</taxon>
    </lineage>
</organism>
<name>A0A2C9WAP0_MANES</name>
<proteinExistence type="inferred from homology"/>
<evidence type="ECO:0000256" key="6">
    <source>
        <dbReference type="ARBA" id="ARBA00023033"/>
    </source>
</evidence>
<keyword evidence="9" id="KW-1185">Reference proteome</keyword>
<comment type="similarity">
    <text evidence="1 7">Belongs to the FMO family.</text>
</comment>
<dbReference type="GO" id="GO:0004499">
    <property type="term" value="F:N,N-dimethylaniline monooxygenase activity"/>
    <property type="evidence" value="ECO:0007669"/>
    <property type="project" value="InterPro"/>
</dbReference>
<dbReference type="InterPro" id="IPR050346">
    <property type="entry name" value="FMO-like"/>
</dbReference>
<dbReference type="GO" id="GO:0050660">
    <property type="term" value="F:flavin adenine dinucleotide binding"/>
    <property type="evidence" value="ECO:0007669"/>
    <property type="project" value="InterPro"/>
</dbReference>
<dbReference type="InterPro" id="IPR000960">
    <property type="entry name" value="Flavin_mOase"/>
</dbReference>